<dbReference type="PROSITE" id="PS50090">
    <property type="entry name" value="MYB_LIKE"/>
    <property type="match status" value="1"/>
</dbReference>
<evidence type="ECO:0000313" key="3">
    <source>
        <dbReference type="EMBL" id="OCF34228.1"/>
    </source>
</evidence>
<feature type="region of interest" description="Disordered" evidence="1">
    <location>
        <begin position="288"/>
        <end position="428"/>
    </location>
</feature>
<gene>
    <name evidence="3" type="ORF">I316_04179</name>
</gene>
<dbReference type="InterPro" id="IPR001005">
    <property type="entry name" value="SANT/Myb"/>
</dbReference>
<feature type="compositionally biased region" description="Polar residues" evidence="1">
    <location>
        <begin position="397"/>
        <end position="414"/>
    </location>
</feature>
<name>A0A1B9GTC8_9TREE</name>
<feature type="compositionally biased region" description="Low complexity" evidence="1">
    <location>
        <begin position="374"/>
        <end position="396"/>
    </location>
</feature>
<evidence type="ECO:0000313" key="4">
    <source>
        <dbReference type="Proteomes" id="UP000092666"/>
    </source>
</evidence>
<proteinExistence type="predicted"/>
<feature type="region of interest" description="Disordered" evidence="1">
    <location>
        <begin position="453"/>
        <end position="476"/>
    </location>
</feature>
<feature type="compositionally biased region" description="Low complexity" evidence="1">
    <location>
        <begin position="1"/>
        <end position="13"/>
    </location>
</feature>
<dbReference type="Gene3D" id="1.10.10.60">
    <property type="entry name" value="Homeodomain-like"/>
    <property type="match status" value="1"/>
</dbReference>
<keyword evidence="4" id="KW-1185">Reference proteome</keyword>
<feature type="compositionally biased region" description="Polar residues" evidence="1">
    <location>
        <begin position="334"/>
        <end position="354"/>
    </location>
</feature>
<dbReference type="OrthoDB" id="2930561at2759"/>
<feature type="compositionally biased region" description="Low complexity" evidence="1">
    <location>
        <begin position="460"/>
        <end position="476"/>
    </location>
</feature>
<dbReference type="PANTHER" id="PTHR46929">
    <property type="entry name" value="EXPRESSED PROTEIN"/>
    <property type="match status" value="1"/>
</dbReference>
<evidence type="ECO:0000256" key="1">
    <source>
        <dbReference type="SAM" id="MobiDB-lite"/>
    </source>
</evidence>
<protein>
    <recommendedName>
        <fullName evidence="2">Myb-like domain-containing protein</fullName>
    </recommendedName>
</protein>
<dbReference type="Proteomes" id="UP000092666">
    <property type="component" value="Unassembled WGS sequence"/>
</dbReference>
<accession>A0A1B9GTC8</accession>
<reference evidence="4" key="2">
    <citation type="submission" date="2013-12" db="EMBL/GenBank/DDBJ databases">
        <title>Evolution of pathogenesis and genome organization in the Tremellales.</title>
        <authorList>
            <person name="Cuomo C."/>
            <person name="Litvintseva A."/>
            <person name="Heitman J."/>
            <person name="Chen Y."/>
            <person name="Sun S."/>
            <person name="Springer D."/>
            <person name="Dromer F."/>
            <person name="Young S."/>
            <person name="Zeng Q."/>
            <person name="Chapman S."/>
            <person name="Gujja S."/>
            <person name="Saif S."/>
            <person name="Birren B."/>
        </authorList>
    </citation>
    <scope>NUCLEOTIDE SEQUENCE [LARGE SCALE GENOMIC DNA]</scope>
    <source>
        <strain evidence="4">BCC8398</strain>
    </source>
</reference>
<dbReference type="EMBL" id="KI669501">
    <property type="protein sequence ID" value="OCF34228.1"/>
    <property type="molecule type" value="Genomic_DNA"/>
</dbReference>
<feature type="compositionally biased region" description="Low complexity" evidence="1">
    <location>
        <begin position="158"/>
        <end position="173"/>
    </location>
</feature>
<dbReference type="AlphaFoldDB" id="A0A1B9GTC8"/>
<feature type="compositionally biased region" description="Polar residues" evidence="1">
    <location>
        <begin position="174"/>
        <end position="184"/>
    </location>
</feature>
<reference evidence="3 4" key="1">
    <citation type="submission" date="2013-07" db="EMBL/GenBank/DDBJ databases">
        <title>The Genome Sequence of Cryptococcus heveanensis BCC8398.</title>
        <authorList>
            <consortium name="The Broad Institute Genome Sequencing Platform"/>
            <person name="Cuomo C."/>
            <person name="Litvintseva A."/>
            <person name="Chen Y."/>
            <person name="Heitman J."/>
            <person name="Sun S."/>
            <person name="Springer D."/>
            <person name="Dromer F."/>
            <person name="Young S.K."/>
            <person name="Zeng Q."/>
            <person name="Gargeya S."/>
            <person name="Fitzgerald M."/>
            <person name="Abouelleil A."/>
            <person name="Alvarado L."/>
            <person name="Berlin A.M."/>
            <person name="Chapman S.B."/>
            <person name="Dewar J."/>
            <person name="Goldberg J."/>
            <person name="Griggs A."/>
            <person name="Gujja S."/>
            <person name="Hansen M."/>
            <person name="Howarth C."/>
            <person name="Imamovic A."/>
            <person name="Larimer J."/>
            <person name="McCowan C."/>
            <person name="Murphy C."/>
            <person name="Pearson M."/>
            <person name="Priest M."/>
            <person name="Roberts A."/>
            <person name="Saif S."/>
            <person name="Shea T."/>
            <person name="Sykes S."/>
            <person name="Wortman J."/>
            <person name="Nusbaum C."/>
            <person name="Birren B."/>
        </authorList>
    </citation>
    <scope>NUCLEOTIDE SEQUENCE [LARGE SCALE GENOMIC DNA]</scope>
    <source>
        <strain evidence="3 4">BCC8398</strain>
    </source>
</reference>
<dbReference type="InterPro" id="IPR024752">
    <property type="entry name" value="Myb/SANT-like_dom"/>
</dbReference>
<sequence length="562" mass="61109">MDSKVSSTSSDTLSKNRKRSAHWTDEDTDTLVTLLLRHRDTGRTADNGFKPEIWQEAAHLLKARTHVGGPKTPDVCKSRWQRLQRDYKAAKDMQAMPGFSWDRENHRLAASAEAWEQAEKHGDAHKYRKIHLPCYDILAGLCVVDGTRPRPKMQKGRSSLGSLSNSSSMLSLSTTNNPNGAGPSQQPLNLANHGHGHMNHHTMGNIHGQPDGGESGNDANAMAQLQGQLQGESGVFNWGGNEAGDESGQAEFETSFTMHDGSQTFNLGQKRSIPFDPSILAGITTNSNAAPQNAASHPHTLSLPQQQAGSPPKKPRSSRQQSLQVAPQHPVRSQPDTQHPTQNQNHVQNHSAHQTAHALPPPQSLAHTHPQFYQMPSQPQAQVQAQNQASASTQPSRNQAVPSNDSNVNMNGANNGIVPRSPDFSNTPSLLESHVLQTSSVNLAASPGTANANTILRHFNPNTNSHTNATTSSPGLTQSLSLSSLSSLSAEVLTAGLTEAQRRTEAIIQLQNQENDNMSDQDLVEVMAEFEGNVAAADTYLAIKKEGLRKLWLMKIVKRRRK</sequence>
<dbReference type="Pfam" id="PF12776">
    <property type="entry name" value="Myb_DNA-bind_3"/>
    <property type="match status" value="1"/>
</dbReference>
<organism evidence="3 4">
    <name type="scientific">Kwoniella heveanensis BCC8398</name>
    <dbReference type="NCBI Taxonomy" id="1296120"/>
    <lineage>
        <taxon>Eukaryota</taxon>
        <taxon>Fungi</taxon>
        <taxon>Dikarya</taxon>
        <taxon>Basidiomycota</taxon>
        <taxon>Agaricomycotina</taxon>
        <taxon>Tremellomycetes</taxon>
        <taxon>Tremellales</taxon>
        <taxon>Cryptococcaceae</taxon>
        <taxon>Kwoniella</taxon>
    </lineage>
</organism>
<dbReference type="PANTHER" id="PTHR46929:SF3">
    <property type="entry name" value="MYB_SANT-LIKE DOMAIN-CONTAINING PROTEIN"/>
    <property type="match status" value="1"/>
</dbReference>
<feature type="region of interest" description="Disordered" evidence="1">
    <location>
        <begin position="1"/>
        <end position="22"/>
    </location>
</feature>
<evidence type="ECO:0000259" key="2">
    <source>
        <dbReference type="PROSITE" id="PS50090"/>
    </source>
</evidence>
<feature type="region of interest" description="Disordered" evidence="1">
    <location>
        <begin position="147"/>
        <end position="184"/>
    </location>
</feature>
<feature type="domain" description="Myb-like" evidence="2">
    <location>
        <begin position="15"/>
        <end position="84"/>
    </location>
</feature>
<dbReference type="STRING" id="1296120.A0A1B9GTC8"/>